<dbReference type="OrthoDB" id="539213at2759"/>
<dbReference type="PRINTS" id="PR01415">
    <property type="entry name" value="ANKYRIN"/>
</dbReference>
<evidence type="ECO:0000313" key="4">
    <source>
        <dbReference type="EMBL" id="KAF2855078.1"/>
    </source>
</evidence>
<evidence type="ECO:0000313" key="5">
    <source>
        <dbReference type="Proteomes" id="UP000799423"/>
    </source>
</evidence>
<dbReference type="SUPFAM" id="SSF48403">
    <property type="entry name" value="Ankyrin repeat"/>
    <property type="match status" value="1"/>
</dbReference>
<name>A0A6A7BLP9_9PLEO</name>
<proteinExistence type="predicted"/>
<dbReference type="EMBL" id="MU006291">
    <property type="protein sequence ID" value="KAF2855078.1"/>
    <property type="molecule type" value="Genomic_DNA"/>
</dbReference>
<accession>A0A6A7BLP9</accession>
<dbReference type="Gene3D" id="1.25.40.20">
    <property type="entry name" value="Ankyrin repeat-containing domain"/>
    <property type="match status" value="1"/>
</dbReference>
<gene>
    <name evidence="4" type="ORF">T440DRAFT_539190</name>
</gene>
<reference evidence="4" key="1">
    <citation type="submission" date="2020-01" db="EMBL/GenBank/DDBJ databases">
        <authorList>
            <consortium name="DOE Joint Genome Institute"/>
            <person name="Haridas S."/>
            <person name="Albert R."/>
            <person name="Binder M."/>
            <person name="Bloem J."/>
            <person name="Labutti K."/>
            <person name="Salamov A."/>
            <person name="Andreopoulos B."/>
            <person name="Baker S.E."/>
            <person name="Barry K."/>
            <person name="Bills G."/>
            <person name="Bluhm B.H."/>
            <person name="Cannon C."/>
            <person name="Castanera R."/>
            <person name="Culley D.E."/>
            <person name="Daum C."/>
            <person name="Ezra D."/>
            <person name="Gonzalez J.B."/>
            <person name="Henrissat B."/>
            <person name="Kuo A."/>
            <person name="Liang C."/>
            <person name="Lipzen A."/>
            <person name="Lutzoni F."/>
            <person name="Magnuson J."/>
            <person name="Mondo S."/>
            <person name="Nolan M."/>
            <person name="Ohm R."/>
            <person name="Pangilinan J."/>
            <person name="Park H.-J."/>
            <person name="Ramirez L."/>
            <person name="Alfaro M."/>
            <person name="Sun H."/>
            <person name="Tritt A."/>
            <person name="Yoshinaga Y."/>
            <person name="Zwiers L.-H."/>
            <person name="Turgeon B.G."/>
            <person name="Goodwin S.B."/>
            <person name="Spatafora J.W."/>
            <person name="Crous P.W."/>
            <person name="Grigoriev I.V."/>
        </authorList>
    </citation>
    <scope>NUCLEOTIDE SEQUENCE</scope>
    <source>
        <strain evidence="4">IPT5</strain>
    </source>
</reference>
<keyword evidence="1" id="KW-0677">Repeat</keyword>
<feature type="repeat" description="ANK" evidence="3">
    <location>
        <begin position="140"/>
        <end position="173"/>
    </location>
</feature>
<dbReference type="Proteomes" id="UP000799423">
    <property type="component" value="Unassembled WGS sequence"/>
</dbReference>
<evidence type="ECO:0000256" key="1">
    <source>
        <dbReference type="ARBA" id="ARBA00022737"/>
    </source>
</evidence>
<dbReference type="PANTHER" id="PTHR24198">
    <property type="entry name" value="ANKYRIN REPEAT AND PROTEIN KINASE DOMAIN-CONTAINING PROTEIN"/>
    <property type="match status" value="1"/>
</dbReference>
<keyword evidence="5" id="KW-1185">Reference proteome</keyword>
<dbReference type="PROSITE" id="PS50088">
    <property type="entry name" value="ANK_REPEAT"/>
    <property type="match status" value="2"/>
</dbReference>
<dbReference type="SMART" id="SM00248">
    <property type="entry name" value="ANK"/>
    <property type="match status" value="2"/>
</dbReference>
<feature type="repeat" description="ANK" evidence="3">
    <location>
        <begin position="106"/>
        <end position="127"/>
    </location>
</feature>
<evidence type="ECO:0000256" key="3">
    <source>
        <dbReference type="PROSITE-ProRule" id="PRU00023"/>
    </source>
</evidence>
<dbReference type="InterPro" id="IPR002110">
    <property type="entry name" value="Ankyrin_rpt"/>
</dbReference>
<dbReference type="AlphaFoldDB" id="A0A6A7BLP9"/>
<dbReference type="PROSITE" id="PS50297">
    <property type="entry name" value="ANK_REP_REGION"/>
    <property type="match status" value="2"/>
</dbReference>
<protein>
    <submittedName>
        <fullName evidence="4">Uncharacterized protein</fullName>
    </submittedName>
</protein>
<organism evidence="4 5">
    <name type="scientific">Plenodomus tracheiphilus IPT5</name>
    <dbReference type="NCBI Taxonomy" id="1408161"/>
    <lineage>
        <taxon>Eukaryota</taxon>
        <taxon>Fungi</taxon>
        <taxon>Dikarya</taxon>
        <taxon>Ascomycota</taxon>
        <taxon>Pezizomycotina</taxon>
        <taxon>Dothideomycetes</taxon>
        <taxon>Pleosporomycetidae</taxon>
        <taxon>Pleosporales</taxon>
        <taxon>Pleosporineae</taxon>
        <taxon>Leptosphaeriaceae</taxon>
        <taxon>Plenodomus</taxon>
    </lineage>
</organism>
<evidence type="ECO:0000256" key="2">
    <source>
        <dbReference type="ARBA" id="ARBA00023043"/>
    </source>
</evidence>
<dbReference type="Pfam" id="PF12796">
    <property type="entry name" value="Ank_2"/>
    <property type="match status" value="1"/>
</dbReference>
<keyword evidence="2 3" id="KW-0040">ANK repeat</keyword>
<sequence>MSLRLHPRTPLSATSNNATYPLLSSRLSAGADLIYQASSGRTALHTFLNTATCALIQFHSAGIRGGTLDARGRSIAHYLAWSKTSTCAHLDRVASSNVDISARDNKGKTPLHYAVQRGAPDIVERLLGSEDGVSRQPDFQGRTLLHYATESSRAAQTFNVLLASGVDIDVHAKDSCGEQRWSRRETFWG</sequence>
<dbReference type="InterPro" id="IPR036770">
    <property type="entry name" value="Ankyrin_rpt-contain_sf"/>
</dbReference>
<dbReference type="PANTHER" id="PTHR24198:SF165">
    <property type="entry name" value="ANKYRIN REPEAT-CONTAINING PROTEIN-RELATED"/>
    <property type="match status" value="1"/>
</dbReference>